<dbReference type="EMBL" id="QLIX01000014">
    <property type="protein sequence ID" value="RAI57755.1"/>
    <property type="molecule type" value="Genomic_DNA"/>
</dbReference>
<evidence type="ECO:0000256" key="1">
    <source>
        <dbReference type="ARBA" id="ARBA00004429"/>
    </source>
</evidence>
<feature type="transmembrane region" description="Helical" evidence="9">
    <location>
        <begin position="53"/>
        <end position="71"/>
    </location>
</feature>
<evidence type="ECO:0000256" key="7">
    <source>
        <dbReference type="ARBA" id="ARBA00023136"/>
    </source>
</evidence>
<keyword evidence="4 9" id="KW-0997">Cell inner membrane</keyword>
<dbReference type="Pfam" id="PF04290">
    <property type="entry name" value="DctQ"/>
    <property type="match status" value="1"/>
</dbReference>
<dbReference type="Proteomes" id="UP000249065">
    <property type="component" value="Unassembled WGS sequence"/>
</dbReference>
<proteinExistence type="inferred from homology"/>
<dbReference type="PANTHER" id="PTHR35011:SF4">
    <property type="entry name" value="SLL1102 PROTEIN"/>
    <property type="match status" value="1"/>
</dbReference>
<reference evidence="12" key="1">
    <citation type="submission" date="2018-06" db="EMBL/GenBank/DDBJ databases">
        <authorList>
            <person name="Khan S.A."/>
        </authorList>
    </citation>
    <scope>NUCLEOTIDE SEQUENCE [LARGE SCALE GENOMIC DNA]</scope>
    <source>
        <strain evidence="12">DB-1506</strain>
    </source>
</reference>
<organism evidence="11 12">
    <name type="scientific">Roseicella frigidaeris</name>
    <dbReference type="NCBI Taxonomy" id="2230885"/>
    <lineage>
        <taxon>Bacteria</taxon>
        <taxon>Pseudomonadati</taxon>
        <taxon>Pseudomonadota</taxon>
        <taxon>Alphaproteobacteria</taxon>
        <taxon>Acetobacterales</taxon>
        <taxon>Roseomonadaceae</taxon>
        <taxon>Roseicella</taxon>
    </lineage>
</organism>
<evidence type="ECO:0000256" key="3">
    <source>
        <dbReference type="ARBA" id="ARBA00022475"/>
    </source>
</evidence>
<keyword evidence="11" id="KW-0762">Sugar transport</keyword>
<keyword evidence="12" id="KW-1185">Reference proteome</keyword>
<accession>A0A327M5Q2</accession>
<dbReference type="InterPro" id="IPR007387">
    <property type="entry name" value="TRAP_DctQ"/>
</dbReference>
<dbReference type="GO" id="GO:0022857">
    <property type="term" value="F:transmembrane transporter activity"/>
    <property type="evidence" value="ECO:0007669"/>
    <property type="project" value="UniProtKB-UniRule"/>
</dbReference>
<feature type="domain" description="Tripartite ATP-independent periplasmic transporters DctQ component" evidence="10">
    <location>
        <begin position="31"/>
        <end position="161"/>
    </location>
</feature>
<keyword evidence="5 9" id="KW-0812">Transmembrane</keyword>
<dbReference type="GO" id="GO:0005886">
    <property type="term" value="C:plasma membrane"/>
    <property type="evidence" value="ECO:0007669"/>
    <property type="project" value="UniProtKB-SubCell"/>
</dbReference>
<keyword evidence="3" id="KW-1003">Cell membrane</keyword>
<sequence length="182" mass="20405">MGPLLAFSRGVDRLNAAIGKLADWAVLLSCAISAGNAFVRYGISYSSNAWLEVQWYLFGATVMLGASYTLFRNEHVRVDLLYSSLSERARLWVDVFGFTFFMLPAVTLLAWMTWPFFLDSLVRSEGSPNAGGLLRWPVKILLPIGFFLLMLQGISELIKRVALLRGVSPQAEVVVEYHRPEQ</sequence>
<evidence type="ECO:0000313" key="11">
    <source>
        <dbReference type="EMBL" id="RAI57755.1"/>
    </source>
</evidence>
<comment type="caution">
    <text evidence="11">The sequence shown here is derived from an EMBL/GenBank/DDBJ whole genome shotgun (WGS) entry which is preliminary data.</text>
</comment>
<comment type="subcellular location">
    <subcellularLocation>
        <location evidence="1 9">Cell inner membrane</location>
        <topology evidence="1 9">Multi-pass membrane protein</topology>
    </subcellularLocation>
</comment>
<gene>
    <name evidence="11" type="ORF">DOO78_17205</name>
</gene>
<dbReference type="InterPro" id="IPR055348">
    <property type="entry name" value="DctQ"/>
</dbReference>
<evidence type="ECO:0000256" key="6">
    <source>
        <dbReference type="ARBA" id="ARBA00022989"/>
    </source>
</evidence>
<dbReference type="PANTHER" id="PTHR35011">
    <property type="entry name" value="2,3-DIKETO-L-GULONATE TRAP TRANSPORTER SMALL PERMEASE PROTEIN YIAM"/>
    <property type="match status" value="1"/>
</dbReference>
<comment type="subunit">
    <text evidence="9">The complex comprises the extracytoplasmic solute receptor protein and the two transmembrane proteins.</text>
</comment>
<name>A0A327M5Q2_9PROT</name>
<dbReference type="AlphaFoldDB" id="A0A327M5Q2"/>
<keyword evidence="2 9" id="KW-0813">Transport</keyword>
<dbReference type="OrthoDB" id="9794346at2"/>
<evidence type="ECO:0000256" key="4">
    <source>
        <dbReference type="ARBA" id="ARBA00022519"/>
    </source>
</evidence>
<evidence type="ECO:0000259" key="10">
    <source>
        <dbReference type="Pfam" id="PF04290"/>
    </source>
</evidence>
<protein>
    <recommendedName>
        <fullName evidence="9">TRAP transporter small permease protein</fullName>
    </recommendedName>
</protein>
<evidence type="ECO:0000256" key="9">
    <source>
        <dbReference type="RuleBase" id="RU369079"/>
    </source>
</evidence>
<evidence type="ECO:0000256" key="5">
    <source>
        <dbReference type="ARBA" id="ARBA00022692"/>
    </source>
</evidence>
<dbReference type="RefSeq" id="WP_111471098.1">
    <property type="nucleotide sequence ID" value="NZ_QLIX01000014.1"/>
</dbReference>
<evidence type="ECO:0000313" key="12">
    <source>
        <dbReference type="Proteomes" id="UP000249065"/>
    </source>
</evidence>
<feature type="transmembrane region" description="Helical" evidence="9">
    <location>
        <begin position="21"/>
        <end position="41"/>
    </location>
</feature>
<comment type="function">
    <text evidence="9">Part of the tripartite ATP-independent periplasmic (TRAP) transport system.</text>
</comment>
<feature type="transmembrane region" description="Helical" evidence="9">
    <location>
        <begin position="134"/>
        <end position="151"/>
    </location>
</feature>
<keyword evidence="6 9" id="KW-1133">Transmembrane helix</keyword>
<keyword evidence="7 9" id="KW-0472">Membrane</keyword>
<evidence type="ECO:0000256" key="8">
    <source>
        <dbReference type="ARBA" id="ARBA00038436"/>
    </source>
</evidence>
<comment type="similarity">
    <text evidence="8 9">Belongs to the TRAP transporter small permease family.</text>
</comment>
<evidence type="ECO:0000256" key="2">
    <source>
        <dbReference type="ARBA" id="ARBA00022448"/>
    </source>
</evidence>
<feature type="transmembrane region" description="Helical" evidence="9">
    <location>
        <begin position="91"/>
        <end position="114"/>
    </location>
</feature>